<organism evidence="2">
    <name type="scientific">marine metagenome</name>
    <dbReference type="NCBI Taxonomy" id="408172"/>
    <lineage>
        <taxon>unclassified sequences</taxon>
        <taxon>metagenomes</taxon>
        <taxon>ecological metagenomes</taxon>
    </lineage>
</organism>
<name>A0A381QVW7_9ZZZZ</name>
<dbReference type="InterPro" id="IPR013517">
    <property type="entry name" value="FG-GAP"/>
</dbReference>
<keyword evidence="1" id="KW-0732">Signal</keyword>
<dbReference type="Gene3D" id="2.130.10.130">
    <property type="entry name" value="Integrin alpha, N-terminal"/>
    <property type="match status" value="3"/>
</dbReference>
<dbReference type="Pfam" id="PF13517">
    <property type="entry name" value="FG-GAP_3"/>
    <property type="match status" value="3"/>
</dbReference>
<dbReference type="SUPFAM" id="SSF69318">
    <property type="entry name" value="Integrin alpha N-terminal domain"/>
    <property type="match status" value="2"/>
</dbReference>
<evidence type="ECO:0000256" key="1">
    <source>
        <dbReference type="ARBA" id="ARBA00022729"/>
    </source>
</evidence>
<dbReference type="PANTHER" id="PTHR44103">
    <property type="entry name" value="PROPROTEIN CONVERTASE P"/>
    <property type="match status" value="1"/>
</dbReference>
<gene>
    <name evidence="2" type="ORF">METZ01_LOCUS36420</name>
</gene>
<sequence>MLSTCLVLIGCGVRMEEGPSSQVQPGRYGQGTAENNDLAMPEYIRRITPFPTVDQSGQEYEHPFLGGFNMPRPQLLDIDGDEDYDLFVQDVSGSVIFFENRPGERPQFLWRTDRYQDLEVGEWYRFVDLDLDGDHDLLAEQPFSYVRYYRNEGTPREPRFVEVADSLKDVDGKPLFSDRQNIPNAADIDCDSQVDLLIGRLVGRVTRYEHTNSGTLGAPQFQHVTDFFENIEIIAQMGSLHGANTMALGDIDNDGDEDLFWGDYFEPGILFIENTGTCQSPSLGGEPISFPSSEPLNTSGYNAPTIGDVDGDGDQDLLVGALGGAFNPNTTTADNLYYLEQSGPGIFTAQTSRFVSMIDVGSESIPIIIDLDGDRDLDILIGNKIEQGDPQNGKLYRLINEGTPGSPRFQMSGEFDVGSGYHLLPAFADLDGDGDLDAVLGTWEDELRFYENRANDGSIRLTLVDSAITTLTRGRNATPTLGDLDSDGDADMIVGESSGTLNFYENTGTASQPEFTLISDEYLDLDVGRRSLPVLHDFDGDGDLDLIVGSESEGIRLLLNEGTRSVPEFRDWGPLALEHFGFAAPAFGDIDGDGDDDIL</sequence>
<reference evidence="2" key="1">
    <citation type="submission" date="2018-05" db="EMBL/GenBank/DDBJ databases">
        <authorList>
            <person name="Lanie J.A."/>
            <person name="Ng W.-L."/>
            <person name="Kazmierczak K.M."/>
            <person name="Andrzejewski T.M."/>
            <person name="Davidsen T.M."/>
            <person name="Wayne K.J."/>
            <person name="Tettelin H."/>
            <person name="Glass J.I."/>
            <person name="Rusch D."/>
            <person name="Podicherti R."/>
            <person name="Tsui H.-C.T."/>
            <person name="Winkler M.E."/>
        </authorList>
    </citation>
    <scope>NUCLEOTIDE SEQUENCE</scope>
</reference>
<protein>
    <recommendedName>
        <fullName evidence="3">VCBS repeat-containing protein</fullName>
    </recommendedName>
</protein>
<dbReference type="InterPro" id="IPR028994">
    <property type="entry name" value="Integrin_alpha_N"/>
</dbReference>
<feature type="non-terminal residue" evidence="2">
    <location>
        <position position="599"/>
    </location>
</feature>
<evidence type="ECO:0008006" key="3">
    <source>
        <dbReference type="Google" id="ProtNLM"/>
    </source>
</evidence>
<accession>A0A381QVW7</accession>
<dbReference type="AlphaFoldDB" id="A0A381QVW7"/>
<evidence type="ECO:0000313" key="2">
    <source>
        <dbReference type="EMBL" id="SUZ83566.1"/>
    </source>
</evidence>
<proteinExistence type="predicted"/>
<dbReference type="EMBL" id="UINC01001556">
    <property type="protein sequence ID" value="SUZ83566.1"/>
    <property type="molecule type" value="Genomic_DNA"/>
</dbReference>
<dbReference type="PANTHER" id="PTHR44103:SF1">
    <property type="entry name" value="PROPROTEIN CONVERTASE P"/>
    <property type="match status" value="1"/>
</dbReference>